<evidence type="ECO:0000256" key="7">
    <source>
        <dbReference type="ARBA" id="ARBA00023054"/>
    </source>
</evidence>
<evidence type="ECO:0000256" key="4">
    <source>
        <dbReference type="ARBA" id="ARBA00022701"/>
    </source>
</evidence>
<dbReference type="Pfam" id="PF13424">
    <property type="entry name" value="TPR_12"/>
    <property type="match status" value="3"/>
</dbReference>
<proteinExistence type="inferred from homology"/>
<keyword evidence="11" id="KW-1185">Reference proteome</keyword>
<dbReference type="SUPFAM" id="SSF48452">
    <property type="entry name" value="TPR-like"/>
    <property type="match status" value="2"/>
</dbReference>
<keyword evidence="4" id="KW-0493">Microtubule</keyword>
<comment type="caution">
    <text evidence="10">The sequence shown here is derived from an EMBL/GenBank/DDBJ whole genome shotgun (WGS) entry which is preliminary data.</text>
</comment>
<evidence type="ECO:0000313" key="11">
    <source>
        <dbReference type="Proteomes" id="UP000481861"/>
    </source>
</evidence>
<evidence type="ECO:0000256" key="9">
    <source>
        <dbReference type="ARBA" id="ARBA00023212"/>
    </source>
</evidence>
<evidence type="ECO:0000256" key="3">
    <source>
        <dbReference type="ARBA" id="ARBA00022490"/>
    </source>
</evidence>
<organism evidence="10 11">
    <name type="scientific">Massariosphaeria phaeospora</name>
    <dbReference type="NCBI Taxonomy" id="100035"/>
    <lineage>
        <taxon>Eukaryota</taxon>
        <taxon>Fungi</taxon>
        <taxon>Dikarya</taxon>
        <taxon>Ascomycota</taxon>
        <taxon>Pezizomycotina</taxon>
        <taxon>Dothideomycetes</taxon>
        <taxon>Pleosporomycetidae</taxon>
        <taxon>Pleosporales</taxon>
        <taxon>Pleosporales incertae sedis</taxon>
        <taxon>Massariosphaeria</taxon>
    </lineage>
</organism>
<keyword evidence="5" id="KW-0677">Repeat</keyword>
<evidence type="ECO:0000313" key="10">
    <source>
        <dbReference type="EMBL" id="KAF2867752.1"/>
    </source>
</evidence>
<dbReference type="Proteomes" id="UP000481861">
    <property type="component" value="Unassembled WGS sequence"/>
</dbReference>
<dbReference type="GO" id="GO:0005871">
    <property type="term" value="C:kinesin complex"/>
    <property type="evidence" value="ECO:0007669"/>
    <property type="project" value="InterPro"/>
</dbReference>
<comment type="similarity">
    <text evidence="2">Belongs to the kinesin light chain family.</text>
</comment>
<evidence type="ECO:0000256" key="6">
    <source>
        <dbReference type="ARBA" id="ARBA00022803"/>
    </source>
</evidence>
<dbReference type="GO" id="GO:0005737">
    <property type="term" value="C:cytoplasm"/>
    <property type="evidence" value="ECO:0007669"/>
    <property type="project" value="TreeGrafter"/>
</dbReference>
<dbReference type="PANTHER" id="PTHR45783:SF3">
    <property type="entry name" value="KINESIN LIGHT CHAIN"/>
    <property type="match status" value="1"/>
</dbReference>
<dbReference type="InterPro" id="IPR011990">
    <property type="entry name" value="TPR-like_helical_dom_sf"/>
</dbReference>
<sequence>MAEAIALVGLIAAIPPLFKYGLATVHGASGISTSLRSTSDLLQEWNERLESYQHLIEQLEPHLGFSTVPARSILRCRQQVAVVEALVRSLDIRTGNGVPRFWNRVLVVRKKKKIVHDLSSIREQIDVLKTYPILHLLRIGVVRAPNLDLSPTSEFPELDPLMNRVVTDEIDLEQLSPQDLESALRRMDSELPANMDNMDSVHTVRSCTPCIISFIRTLTKSYSEKQISGRILGIVLSMTSRFTLFLAEIGAVCEAKEIAERILSWAVDMASSNLSLVSLLQGRLAIAERYAGDVQTAERLESEVLWARIGLHGESHIETIHSLNNSALALQASGRFDEALDSHRKALTVKEKLLGAYDLDTLLTVHNLGLCLQSLGQHDGAKSCFLRALIGRQCLLDPDHPAILRTMDCLAVSLYYQEQFDQAGLLQHYCVSRRSEILGKTHPDTLRSTENLALVLLYQHKPLESEAMLRKVASDFEDLLGPANPETLNALHNLARVLSEQFRYGEAEIIVRKCLRISESSHGESHPSTLDLLRGLAINLHCQEKYIDALYFAIRVRDAYTDHSRYTGSEKEACIRHVEQLREYLQRTN</sequence>
<dbReference type="GO" id="GO:0019894">
    <property type="term" value="F:kinesin binding"/>
    <property type="evidence" value="ECO:0007669"/>
    <property type="project" value="TreeGrafter"/>
</dbReference>
<protein>
    <recommendedName>
        <fullName evidence="12">TPR-like protein</fullName>
    </recommendedName>
</protein>
<dbReference type="OrthoDB" id="20872at2759"/>
<evidence type="ECO:0000256" key="2">
    <source>
        <dbReference type="ARBA" id="ARBA00009622"/>
    </source>
</evidence>
<dbReference type="PANTHER" id="PTHR45783">
    <property type="entry name" value="KINESIN LIGHT CHAIN"/>
    <property type="match status" value="1"/>
</dbReference>
<name>A0A7C8I468_9PLEO</name>
<evidence type="ECO:0000256" key="5">
    <source>
        <dbReference type="ARBA" id="ARBA00022737"/>
    </source>
</evidence>
<evidence type="ECO:0000256" key="1">
    <source>
        <dbReference type="ARBA" id="ARBA00004245"/>
    </source>
</evidence>
<evidence type="ECO:0008006" key="12">
    <source>
        <dbReference type="Google" id="ProtNLM"/>
    </source>
</evidence>
<keyword evidence="8" id="KW-0505">Motor protein</keyword>
<dbReference type="InterPro" id="IPR019734">
    <property type="entry name" value="TPR_rpt"/>
</dbReference>
<reference evidence="10 11" key="1">
    <citation type="submission" date="2020-01" db="EMBL/GenBank/DDBJ databases">
        <authorList>
            <consortium name="DOE Joint Genome Institute"/>
            <person name="Haridas S."/>
            <person name="Albert R."/>
            <person name="Binder M."/>
            <person name="Bloem J."/>
            <person name="Labutti K."/>
            <person name="Salamov A."/>
            <person name="Andreopoulos B."/>
            <person name="Baker S.E."/>
            <person name="Barry K."/>
            <person name="Bills G."/>
            <person name="Bluhm B.H."/>
            <person name="Cannon C."/>
            <person name="Castanera R."/>
            <person name="Culley D.E."/>
            <person name="Daum C."/>
            <person name="Ezra D."/>
            <person name="Gonzalez J.B."/>
            <person name="Henrissat B."/>
            <person name="Kuo A."/>
            <person name="Liang C."/>
            <person name="Lipzen A."/>
            <person name="Lutzoni F."/>
            <person name="Magnuson J."/>
            <person name="Mondo S."/>
            <person name="Nolan M."/>
            <person name="Ohm R."/>
            <person name="Pangilinan J."/>
            <person name="Park H.-J.H."/>
            <person name="Ramirez L."/>
            <person name="Alfaro M."/>
            <person name="Sun H."/>
            <person name="Tritt A."/>
            <person name="Yoshinaga Y."/>
            <person name="Zwiers L.-H.L."/>
            <person name="Turgeon B.G."/>
            <person name="Goodwin S.B."/>
            <person name="Spatafora J.W."/>
            <person name="Crous P.W."/>
            <person name="Grigoriev I.V."/>
        </authorList>
    </citation>
    <scope>NUCLEOTIDE SEQUENCE [LARGE SCALE GENOMIC DNA]</scope>
    <source>
        <strain evidence="10 11">CBS 611.86</strain>
    </source>
</reference>
<evidence type="ECO:0000256" key="8">
    <source>
        <dbReference type="ARBA" id="ARBA00023175"/>
    </source>
</evidence>
<dbReference type="InterPro" id="IPR002151">
    <property type="entry name" value="Kinesin_light"/>
</dbReference>
<keyword evidence="9" id="KW-0206">Cytoskeleton</keyword>
<accession>A0A7C8I468</accession>
<gene>
    <name evidence="10" type="ORF">BDV95DRAFT_610656</name>
</gene>
<dbReference type="SMART" id="SM00028">
    <property type="entry name" value="TPR"/>
    <property type="match status" value="3"/>
</dbReference>
<dbReference type="GO" id="GO:0005874">
    <property type="term" value="C:microtubule"/>
    <property type="evidence" value="ECO:0007669"/>
    <property type="project" value="UniProtKB-KW"/>
</dbReference>
<keyword evidence="6" id="KW-0802">TPR repeat</keyword>
<dbReference type="EMBL" id="JAADJZ010000022">
    <property type="protein sequence ID" value="KAF2867752.1"/>
    <property type="molecule type" value="Genomic_DNA"/>
</dbReference>
<dbReference type="Gene3D" id="1.25.40.10">
    <property type="entry name" value="Tetratricopeptide repeat domain"/>
    <property type="match status" value="2"/>
</dbReference>
<dbReference type="GO" id="GO:0007018">
    <property type="term" value="P:microtubule-based movement"/>
    <property type="evidence" value="ECO:0007669"/>
    <property type="project" value="TreeGrafter"/>
</dbReference>
<comment type="subcellular location">
    <subcellularLocation>
        <location evidence="1">Cytoplasm</location>
        <location evidence="1">Cytoskeleton</location>
    </subcellularLocation>
</comment>
<keyword evidence="7" id="KW-0175">Coiled coil</keyword>
<dbReference type="AlphaFoldDB" id="A0A7C8I468"/>
<keyword evidence="3" id="KW-0963">Cytoplasm</keyword>